<keyword evidence="1" id="KW-0645">Protease</keyword>
<keyword evidence="5" id="KW-0472">Membrane</keyword>
<dbReference type="SUPFAM" id="SSF63817">
    <property type="entry name" value="Sortase"/>
    <property type="match status" value="1"/>
</dbReference>
<dbReference type="InterPro" id="IPR023365">
    <property type="entry name" value="Sortase_dom-sf"/>
</dbReference>
<dbReference type="Gene3D" id="2.40.260.10">
    <property type="entry name" value="Sortase"/>
    <property type="match status" value="1"/>
</dbReference>
<name>A0A0F7PY85_9LACO</name>
<evidence type="ECO:0000313" key="6">
    <source>
        <dbReference type="EMBL" id="AKI05076.1"/>
    </source>
</evidence>
<dbReference type="EMBL" id="CP011403">
    <property type="protein sequence ID" value="AKI05076.1"/>
    <property type="molecule type" value="Genomic_DNA"/>
</dbReference>
<feature type="active site" description="Acyl-thioester intermediate" evidence="4">
    <location>
        <position position="192"/>
    </location>
</feature>
<dbReference type="InterPro" id="IPR005754">
    <property type="entry name" value="Sortase"/>
</dbReference>
<evidence type="ECO:0000256" key="1">
    <source>
        <dbReference type="ARBA" id="ARBA00022670"/>
    </source>
</evidence>
<keyword evidence="5" id="KW-1133">Transmembrane helix</keyword>
<reference evidence="6 7" key="1">
    <citation type="submission" date="2015-05" db="EMBL/GenBank/DDBJ databases">
        <title>Complete genome sequence of Lactobacillus salivarius Ren, a probiotic strain with antitumor activity.</title>
        <authorList>
            <person name="Sun E."/>
            <person name="Zhao L."/>
            <person name="Liu S."/>
            <person name="Zhang M."/>
            <person name="Guo H."/>
            <person name="Ren F."/>
        </authorList>
    </citation>
    <scope>NUCLEOTIDE SEQUENCE [LARGE SCALE GENOMIC DNA]</scope>
    <source>
        <strain evidence="6 7">Ren</strain>
    </source>
</reference>
<dbReference type="GO" id="GO:0008234">
    <property type="term" value="F:cysteine-type peptidase activity"/>
    <property type="evidence" value="ECO:0007669"/>
    <property type="project" value="UniProtKB-KW"/>
</dbReference>
<accession>A0A0F7PY85</accession>
<feature type="transmembrane region" description="Helical" evidence="5">
    <location>
        <begin position="7"/>
        <end position="28"/>
    </location>
</feature>
<dbReference type="Proteomes" id="UP000035027">
    <property type="component" value="Chromosome"/>
</dbReference>
<dbReference type="CDD" id="cd06165">
    <property type="entry name" value="Sortase_A"/>
    <property type="match status" value="1"/>
</dbReference>
<evidence type="ECO:0000256" key="4">
    <source>
        <dbReference type="PIRSR" id="PIRSR605754-1"/>
    </source>
</evidence>
<sequence>MSEMSKIWKVLQWVIVVVLMVVGLALIFNEQIKSYVVNHMSQTAISKPVDTKTKHKGNFDFESVKAVDIKGVSKATQDDTAAIGKIAIPSIGLKLPIFYGLDNNNLMRGAGTMKADEKMGAENNYAIAGHHMEDPNILFGPLSKAKIGKKIYLTDEKKVYVYKITKKTVVDETQVKWIDDVPGESLVTLVTCASGTEGEVNRIIIQGSLVSTETASKSNLKYFND</sequence>
<dbReference type="Pfam" id="PF04203">
    <property type="entry name" value="Sortase"/>
    <property type="match status" value="1"/>
</dbReference>
<keyword evidence="3" id="KW-0788">Thiol protease</keyword>
<gene>
    <name evidence="6" type="ORF">LsR_01534</name>
</gene>
<keyword evidence="2" id="KW-0378">Hydrolase</keyword>
<dbReference type="InterPro" id="IPR042007">
    <property type="entry name" value="Sortase_A"/>
</dbReference>
<evidence type="ECO:0000313" key="7">
    <source>
        <dbReference type="Proteomes" id="UP000035027"/>
    </source>
</evidence>
<organism evidence="6 7">
    <name type="scientific">Ligilactobacillus salivarius str. Ren</name>
    <dbReference type="NCBI Taxonomy" id="1194971"/>
    <lineage>
        <taxon>Bacteria</taxon>
        <taxon>Bacillati</taxon>
        <taxon>Bacillota</taxon>
        <taxon>Bacilli</taxon>
        <taxon>Lactobacillales</taxon>
        <taxon>Lactobacillaceae</taxon>
        <taxon>Ligilactobacillus</taxon>
    </lineage>
</organism>
<evidence type="ECO:0000256" key="5">
    <source>
        <dbReference type="SAM" id="Phobius"/>
    </source>
</evidence>
<protein>
    <submittedName>
        <fullName evidence="6">Sortase</fullName>
    </submittedName>
</protein>
<keyword evidence="5" id="KW-0812">Transmembrane</keyword>
<evidence type="ECO:0000256" key="2">
    <source>
        <dbReference type="ARBA" id="ARBA00022801"/>
    </source>
</evidence>
<dbReference type="GO" id="GO:0006508">
    <property type="term" value="P:proteolysis"/>
    <property type="evidence" value="ECO:0007669"/>
    <property type="project" value="UniProtKB-KW"/>
</dbReference>
<proteinExistence type="predicted"/>
<dbReference type="NCBIfam" id="TIGR01076">
    <property type="entry name" value="sortase_fam"/>
    <property type="match status" value="1"/>
</dbReference>
<dbReference type="AlphaFoldDB" id="A0A0F7PY85"/>
<dbReference type="PATRIC" id="fig|1194971.3.peg.1538"/>
<feature type="active site" description="Proton donor/acceptor" evidence="4">
    <location>
        <position position="130"/>
    </location>
</feature>
<evidence type="ECO:0000256" key="3">
    <source>
        <dbReference type="ARBA" id="ARBA00022807"/>
    </source>
</evidence>